<comment type="subcellular location">
    <subcellularLocation>
        <location evidence="1">Cell membrane</location>
        <topology evidence="1">Multi-pass membrane protein</topology>
    </subcellularLocation>
</comment>
<feature type="transmembrane region" description="Helical" evidence="6">
    <location>
        <begin position="117"/>
        <end position="145"/>
    </location>
</feature>
<dbReference type="Pfam" id="PF09335">
    <property type="entry name" value="VTT_dom"/>
    <property type="match status" value="1"/>
</dbReference>
<dbReference type="PANTHER" id="PTHR12677">
    <property type="entry name" value="GOLGI APPARATUS MEMBRANE PROTEIN TVP38-RELATED"/>
    <property type="match status" value="1"/>
</dbReference>
<name>A0A7S4RVA7_9STRA</name>
<keyword evidence="2" id="KW-1003">Cell membrane</keyword>
<dbReference type="InterPro" id="IPR015414">
    <property type="entry name" value="TMEM64"/>
</dbReference>
<dbReference type="GO" id="GO:0005886">
    <property type="term" value="C:plasma membrane"/>
    <property type="evidence" value="ECO:0007669"/>
    <property type="project" value="UniProtKB-SubCell"/>
</dbReference>
<feature type="transmembrane region" description="Helical" evidence="6">
    <location>
        <begin position="209"/>
        <end position="228"/>
    </location>
</feature>
<dbReference type="EMBL" id="HBNS01030260">
    <property type="protein sequence ID" value="CAE4624078.1"/>
    <property type="molecule type" value="Transcribed_RNA"/>
</dbReference>
<accession>A0A7S4RVA7</accession>
<evidence type="ECO:0000256" key="4">
    <source>
        <dbReference type="ARBA" id="ARBA00022989"/>
    </source>
</evidence>
<dbReference type="InterPro" id="IPR032816">
    <property type="entry name" value="VTT_dom"/>
</dbReference>
<evidence type="ECO:0000256" key="2">
    <source>
        <dbReference type="ARBA" id="ARBA00022475"/>
    </source>
</evidence>
<evidence type="ECO:0000259" key="7">
    <source>
        <dbReference type="Pfam" id="PF09335"/>
    </source>
</evidence>
<dbReference type="AlphaFoldDB" id="A0A7S4RVA7"/>
<keyword evidence="3 6" id="KW-0812">Transmembrane</keyword>
<organism evidence="8">
    <name type="scientific">Ditylum brightwellii</name>
    <dbReference type="NCBI Taxonomy" id="49249"/>
    <lineage>
        <taxon>Eukaryota</taxon>
        <taxon>Sar</taxon>
        <taxon>Stramenopiles</taxon>
        <taxon>Ochrophyta</taxon>
        <taxon>Bacillariophyta</taxon>
        <taxon>Mediophyceae</taxon>
        <taxon>Lithodesmiophycidae</taxon>
        <taxon>Lithodesmiales</taxon>
        <taxon>Lithodesmiaceae</taxon>
        <taxon>Ditylum</taxon>
    </lineage>
</organism>
<proteinExistence type="predicted"/>
<feature type="transmembrane region" description="Helical" evidence="6">
    <location>
        <begin position="76"/>
        <end position="97"/>
    </location>
</feature>
<reference evidence="8" key="1">
    <citation type="submission" date="2021-01" db="EMBL/GenBank/DDBJ databases">
        <authorList>
            <person name="Corre E."/>
            <person name="Pelletier E."/>
            <person name="Niang G."/>
            <person name="Scheremetjew M."/>
            <person name="Finn R."/>
            <person name="Kale V."/>
            <person name="Holt S."/>
            <person name="Cochrane G."/>
            <person name="Meng A."/>
            <person name="Brown T."/>
            <person name="Cohen L."/>
        </authorList>
    </citation>
    <scope>NUCLEOTIDE SEQUENCE</scope>
    <source>
        <strain evidence="8">GSO104</strain>
    </source>
</reference>
<feature type="transmembrane region" description="Helical" evidence="6">
    <location>
        <begin position="278"/>
        <end position="298"/>
    </location>
</feature>
<evidence type="ECO:0000256" key="3">
    <source>
        <dbReference type="ARBA" id="ARBA00022692"/>
    </source>
</evidence>
<evidence type="ECO:0000256" key="1">
    <source>
        <dbReference type="ARBA" id="ARBA00004651"/>
    </source>
</evidence>
<keyword evidence="5 6" id="KW-0472">Membrane</keyword>
<gene>
    <name evidence="8" type="ORF">DBRI00130_LOCUS23766</name>
</gene>
<evidence type="ECO:0000256" key="6">
    <source>
        <dbReference type="SAM" id="Phobius"/>
    </source>
</evidence>
<evidence type="ECO:0000256" key="5">
    <source>
        <dbReference type="ARBA" id="ARBA00023136"/>
    </source>
</evidence>
<evidence type="ECO:0000313" key="8">
    <source>
        <dbReference type="EMBL" id="CAE4624078.1"/>
    </source>
</evidence>
<feature type="transmembrane region" description="Helical" evidence="6">
    <location>
        <begin position="235"/>
        <end position="258"/>
    </location>
</feature>
<protein>
    <recommendedName>
        <fullName evidence="7">VTT domain-containing protein</fullName>
    </recommendedName>
</protein>
<feature type="domain" description="VTT" evidence="7">
    <location>
        <begin position="132"/>
        <end position="257"/>
    </location>
</feature>
<sequence length="463" mass="52065">MSTIHDNNQLASTEPITEYHHSLDLETPTAAPPPKKRCCSKLHNWYEYQQTLDEIDQHIFVVLFDFSRAQSWKKKAFSFTVFLLSIAVAADSFYFGYISPKLVEFLKWTVQHSVVAMVTFVTFYAVATLMFVPPFLLTFAAGYIYRQVYGPVVGFAVAVGTCFTGSYIGAILAFLRARYMTRDLVKLFSRRFSLIRAADKALIRNGLKVMLLLRLCPIVPFSATNYIGGVTGVRWEIFSIAILGIIPMQVLTVAAGASAGSISYQEANNSENSRAQEVLMLVGLIFGFIAVILTWIYAKIELKKEILLAKQNEAFIAKGAQYHAYQERLSLYKMGPDHIYKPDNEKTLKVKKECMEKLHSLSQKEIERMKNNGQPHVTQSMLANLSPMKNGQGGGGVDKARLVQSAPANLCPINSFASSKNDESLDVVSLDATSVHEDETAKLDKNNEPFQSNFDEEWWWIWV</sequence>
<feature type="transmembrane region" description="Helical" evidence="6">
    <location>
        <begin position="152"/>
        <end position="175"/>
    </location>
</feature>
<keyword evidence="4 6" id="KW-1133">Transmembrane helix</keyword>
<dbReference type="PANTHER" id="PTHR12677:SF59">
    <property type="entry name" value="GOLGI APPARATUS MEMBRANE PROTEIN TVP38-RELATED"/>
    <property type="match status" value="1"/>
</dbReference>